<dbReference type="EMBL" id="BX548174">
    <property type="protein sequence ID" value="CAE20119.1"/>
    <property type="molecule type" value="Genomic_DNA"/>
</dbReference>
<organism evidence="3 4">
    <name type="scientific">Prochlorococcus marinus subsp. pastoris (strain CCMP1986 / NIES-2087 / MED4)</name>
    <dbReference type="NCBI Taxonomy" id="59919"/>
    <lineage>
        <taxon>Bacteria</taxon>
        <taxon>Bacillati</taxon>
        <taxon>Cyanobacteriota</taxon>
        <taxon>Cyanophyceae</taxon>
        <taxon>Synechococcales</taxon>
        <taxon>Prochlorococcaceae</taxon>
        <taxon>Prochlorococcus</taxon>
    </lineage>
</organism>
<dbReference type="STRING" id="59919.PMM1660"/>
<dbReference type="Pfam" id="PF08486">
    <property type="entry name" value="SpoIID"/>
    <property type="match status" value="1"/>
</dbReference>
<dbReference type="PANTHER" id="PTHR30032">
    <property type="entry name" value="N-ACETYLMURAMOYL-L-ALANINE AMIDASE-RELATED"/>
    <property type="match status" value="1"/>
</dbReference>
<keyword evidence="1" id="KW-0472">Membrane</keyword>
<reference evidence="3 4" key="1">
    <citation type="journal article" date="2003" name="Nature">
        <title>Genome divergence in two Prochlorococcus ecotypes reflects oceanic niche differentiation.</title>
        <authorList>
            <person name="Rocap G."/>
            <person name="Larimer F.W."/>
            <person name="Lamerdin J.E."/>
            <person name="Malfatti S."/>
            <person name="Chain P."/>
            <person name="Ahlgren N.A."/>
            <person name="Arellano A."/>
            <person name="Coleman M."/>
            <person name="Hauser L."/>
            <person name="Hess W.R."/>
            <person name="Johnson Z.I."/>
            <person name="Land M.L."/>
            <person name="Lindell D."/>
            <person name="Post A.F."/>
            <person name="Regala W."/>
            <person name="Shah M."/>
            <person name="Shaw S.L."/>
            <person name="Steglich C."/>
            <person name="Sullivan M.B."/>
            <person name="Ting C.S."/>
            <person name="Tolonen A."/>
            <person name="Webb E.A."/>
            <person name="Zinser E.R."/>
            <person name="Chisholm S.W."/>
        </authorList>
    </citation>
    <scope>NUCLEOTIDE SEQUENCE [LARGE SCALE GENOMIC DNA]</scope>
    <source>
        <strain evidence="4">CCMP1986 / NIES-2087 / MED4</strain>
    </source>
</reference>
<evidence type="ECO:0000256" key="1">
    <source>
        <dbReference type="SAM" id="Phobius"/>
    </source>
</evidence>
<accession>Q7UZK3</accession>
<dbReference type="AlphaFoldDB" id="Q7UZK3"/>
<dbReference type="RefSeq" id="WP_011133287.1">
    <property type="nucleotide sequence ID" value="NC_005072.1"/>
</dbReference>
<feature type="domain" description="Sporulation stage II protein D amidase enhancer LytB N-terminal" evidence="2">
    <location>
        <begin position="215"/>
        <end position="304"/>
    </location>
</feature>
<feature type="transmembrane region" description="Helical" evidence="1">
    <location>
        <begin position="9"/>
        <end position="30"/>
    </location>
</feature>
<dbReference type="GO" id="GO:0030435">
    <property type="term" value="P:sporulation resulting in formation of a cellular spore"/>
    <property type="evidence" value="ECO:0007669"/>
    <property type="project" value="InterPro"/>
</dbReference>
<dbReference type="OrthoDB" id="501259at2"/>
<dbReference type="KEGG" id="pmm:PMM1660"/>
<dbReference type="InterPro" id="IPR013693">
    <property type="entry name" value="SpoIID/LytB_N"/>
</dbReference>
<dbReference type="eggNOG" id="COG2385">
    <property type="taxonomic scope" value="Bacteria"/>
</dbReference>
<keyword evidence="1" id="KW-0812">Transmembrane</keyword>
<dbReference type="NCBIfam" id="TIGR02669">
    <property type="entry name" value="SpoIID_LytB"/>
    <property type="match status" value="1"/>
</dbReference>
<proteinExistence type="predicted"/>
<name>Q7UZK3_PROMP</name>
<protein>
    <submittedName>
        <fullName evidence="3">Possible amidase enhancer</fullName>
    </submittedName>
</protein>
<evidence type="ECO:0000259" key="2">
    <source>
        <dbReference type="Pfam" id="PF08486"/>
    </source>
</evidence>
<sequence length="512" mass="58871">MLRKLNLKFLIYGCWLFCSISPILTLSGFADESSKINLTQELKKGNFLIGLKQYLGARSDNFPKKNNITFTTKNEFLKLHSTNGLKHKSKKINIVLKKKNLITPFTVERIVFGPFASYESAQKQAEKLKEKGYQALVAFPNNWEVWIPVGKNLPDKKLNYRLFKKSYKSKIIPFLVTEYSQHELQGPIYISSSQEISINDINLGKKFYLAKDSYGTWTLIQKIKFDDYLKGVLPHEIGSNSPLEALKAQAVIARTWALYNSDRFKIDQYHLCITTQCQVYKPHLIEYKNVHKAIEDTSNLIITYKKKPINSFYHGSNGGISARASESWQIKDYRYLNSMIDGSNALKKAFRLPIKSGDELNKFLEFADEKVYGRKHSLFRWEKIISNEMIQNNLLNNQSIKEKSDLVDLNIIDRGFSGRVTKLEIKLKNLKKPIVLVKDDIRRILSFLPSNLFTINKLNDNLWLFKGGGFGHGVGLSQSGAIEMAELGFTYEQILNHYYKGTKIKKIEISSQ</sequence>
<dbReference type="PANTHER" id="PTHR30032:SF4">
    <property type="entry name" value="AMIDASE ENHANCER"/>
    <property type="match status" value="1"/>
</dbReference>
<dbReference type="HOGENOM" id="CLU_036694_0_0_3"/>
<keyword evidence="1" id="KW-1133">Transmembrane helix</keyword>
<dbReference type="GO" id="GO:0030288">
    <property type="term" value="C:outer membrane-bounded periplasmic space"/>
    <property type="evidence" value="ECO:0007669"/>
    <property type="project" value="TreeGrafter"/>
</dbReference>
<dbReference type="InterPro" id="IPR051922">
    <property type="entry name" value="Bact_Sporulation_Assoc"/>
</dbReference>
<dbReference type="Proteomes" id="UP000001026">
    <property type="component" value="Chromosome"/>
</dbReference>
<evidence type="ECO:0000313" key="4">
    <source>
        <dbReference type="Proteomes" id="UP000001026"/>
    </source>
</evidence>
<gene>
    <name evidence="3" type="ordered locus">PMM1660</name>
</gene>
<evidence type="ECO:0000313" key="3">
    <source>
        <dbReference type="EMBL" id="CAE20119.1"/>
    </source>
</evidence>
<dbReference type="InterPro" id="IPR013486">
    <property type="entry name" value="SpoIID/LytB"/>
</dbReference>